<dbReference type="SUPFAM" id="SSF46785">
    <property type="entry name" value="Winged helix' DNA-binding domain"/>
    <property type="match status" value="1"/>
</dbReference>
<name>A0A1G7R7U9_9ACTN</name>
<dbReference type="Pfam" id="PF12840">
    <property type="entry name" value="HTH_20"/>
    <property type="match status" value="1"/>
</dbReference>
<accession>A0A1G7R7U9</accession>
<dbReference type="PANTHER" id="PTHR38600">
    <property type="entry name" value="TRANSCRIPTIONAL REGULATORY PROTEIN"/>
    <property type="match status" value="1"/>
</dbReference>
<protein>
    <submittedName>
        <fullName evidence="2">Helix-turn-helix domain-containing protein</fullName>
    </submittedName>
</protein>
<dbReference type="CDD" id="cd00090">
    <property type="entry name" value="HTH_ARSR"/>
    <property type="match status" value="1"/>
</dbReference>
<dbReference type="Proteomes" id="UP000198923">
    <property type="component" value="Unassembled WGS sequence"/>
</dbReference>
<dbReference type="Gene3D" id="1.10.10.10">
    <property type="entry name" value="Winged helix-like DNA-binding domain superfamily/Winged helix DNA-binding domain"/>
    <property type="match status" value="1"/>
</dbReference>
<keyword evidence="3" id="KW-1185">Reference proteome</keyword>
<gene>
    <name evidence="2" type="ORF">SAMN05421505_101290</name>
</gene>
<feature type="region of interest" description="Disordered" evidence="1">
    <location>
        <begin position="193"/>
        <end position="217"/>
    </location>
</feature>
<reference evidence="2 3" key="1">
    <citation type="submission" date="2016-10" db="EMBL/GenBank/DDBJ databases">
        <authorList>
            <person name="de Groot N.N."/>
        </authorList>
    </citation>
    <scope>NUCLEOTIDE SEQUENCE [LARGE SCALE GENOMIC DNA]</scope>
    <source>
        <strain evidence="2 3">CPCC 201354</strain>
    </source>
</reference>
<evidence type="ECO:0000256" key="1">
    <source>
        <dbReference type="SAM" id="MobiDB-lite"/>
    </source>
</evidence>
<dbReference type="AlphaFoldDB" id="A0A1G7R7U9"/>
<evidence type="ECO:0000313" key="2">
    <source>
        <dbReference type="EMBL" id="SDG06755.1"/>
    </source>
</evidence>
<organism evidence="2 3">
    <name type="scientific">Sinosporangium album</name>
    <dbReference type="NCBI Taxonomy" id="504805"/>
    <lineage>
        <taxon>Bacteria</taxon>
        <taxon>Bacillati</taxon>
        <taxon>Actinomycetota</taxon>
        <taxon>Actinomycetes</taxon>
        <taxon>Streptosporangiales</taxon>
        <taxon>Streptosporangiaceae</taxon>
        <taxon>Sinosporangium</taxon>
    </lineage>
</organism>
<dbReference type="InterPro" id="IPR036388">
    <property type="entry name" value="WH-like_DNA-bd_sf"/>
</dbReference>
<proteinExistence type="predicted"/>
<dbReference type="PANTHER" id="PTHR38600:SF2">
    <property type="entry name" value="SLL0088 PROTEIN"/>
    <property type="match status" value="1"/>
</dbReference>
<dbReference type="InterPro" id="IPR036390">
    <property type="entry name" value="WH_DNA-bd_sf"/>
</dbReference>
<dbReference type="InterPro" id="IPR011991">
    <property type="entry name" value="ArsR-like_HTH"/>
</dbReference>
<feature type="compositionally biased region" description="Basic and acidic residues" evidence="1">
    <location>
        <begin position="203"/>
        <end position="217"/>
    </location>
</feature>
<evidence type="ECO:0000313" key="3">
    <source>
        <dbReference type="Proteomes" id="UP000198923"/>
    </source>
</evidence>
<dbReference type="EMBL" id="FNCN01000001">
    <property type="protein sequence ID" value="SDG06755.1"/>
    <property type="molecule type" value="Genomic_DNA"/>
</dbReference>
<sequence length="217" mass="23758">MNFSIGTMERVDVIDTELTVVREAERLRGTLSPLRKRLLAELREPASATGLSARLGESRQRVNYHLRELEKAGLVELVELRQRRGRTERLLRVTAHAVIVAPEVIGELGPAGQDRFAAEALIAASARTVSEVAAMRDRAAEQGKRLLTFSVETEVGFARPADVERFATRLAELIADLAGEFDTGETSRPYRIAVGGHPGTADRAAERTAAEQTKETS</sequence>
<dbReference type="STRING" id="504805.SAMN05421505_101290"/>